<evidence type="ECO:0000256" key="4">
    <source>
        <dbReference type="ARBA" id="ARBA00030869"/>
    </source>
</evidence>
<dbReference type="Proteomes" id="UP000653454">
    <property type="component" value="Unassembled WGS sequence"/>
</dbReference>
<evidence type="ECO:0000259" key="5">
    <source>
        <dbReference type="PROSITE" id="PS51269"/>
    </source>
</evidence>
<keyword evidence="2" id="KW-0235">DNA replication</keyword>
<dbReference type="PANTHER" id="PTHR21206">
    <property type="entry name" value="SLD5 PROTEIN"/>
    <property type="match status" value="1"/>
</dbReference>
<sequence>MDFNDQIESSGDEEEITAEAVLKTLYNAWQNERLSPEILPHCNEMVECMLGQIQHMERNINKLPKTDLRASIHKMELSRIKYIICNYLRARLCKIEKHCIPIINEERQRIESGTNYLTPSEYKYAQEYLLNMEGHFKSVVLDKVPGNMQTFEMNKMAIYPNLQSHVFLKANETVNGVVLDLPGEQDEEIDLEDKFDTSITNIQNLVHAIVFLLVEGTKHNLSDCDFKSSLAIAGFPAEHQEVLIKLYNTKKSEISECLHVLQQADLVYQDLTWRMEVEVASRCNNETVKPNISMDFVLMKPKKIVPESALNCVDFNSTKKETSLMELDINKSVEEATAASQCQNVISHVLLQCDLPNLLHLTNQLDQALKESKSQHVRKVKSALN</sequence>
<evidence type="ECO:0000256" key="1">
    <source>
        <dbReference type="ARBA" id="ARBA00004123"/>
    </source>
</evidence>
<evidence type="ECO:0000256" key="2">
    <source>
        <dbReference type="ARBA" id="ARBA00022705"/>
    </source>
</evidence>
<dbReference type="CDD" id="cd11711">
    <property type="entry name" value="GINS_A_Sld5"/>
    <property type="match status" value="1"/>
</dbReference>
<dbReference type="Pfam" id="PF21672">
    <property type="entry name" value="COMM_HN"/>
    <property type="match status" value="1"/>
</dbReference>
<evidence type="ECO:0000313" key="6">
    <source>
        <dbReference type="EMBL" id="CAG9107801.1"/>
    </source>
</evidence>
<dbReference type="EMBL" id="CAJHNJ030000010">
    <property type="protein sequence ID" value="CAG9107801.1"/>
    <property type="molecule type" value="Genomic_DNA"/>
</dbReference>
<dbReference type="Pfam" id="PF05916">
    <property type="entry name" value="Sld5"/>
    <property type="match status" value="1"/>
</dbReference>
<accession>A0A8S4E3I4</accession>
<name>A0A8S4E3I4_PLUXY</name>
<dbReference type="Gene3D" id="1.20.58.1030">
    <property type="match status" value="1"/>
</dbReference>
<evidence type="ECO:0000256" key="3">
    <source>
        <dbReference type="ARBA" id="ARBA00023242"/>
    </source>
</evidence>
<keyword evidence="3" id="KW-0539">Nucleus</keyword>
<organism evidence="6 7">
    <name type="scientific">Plutella xylostella</name>
    <name type="common">Diamondback moth</name>
    <name type="synonym">Plutella maculipennis</name>
    <dbReference type="NCBI Taxonomy" id="51655"/>
    <lineage>
        <taxon>Eukaryota</taxon>
        <taxon>Metazoa</taxon>
        <taxon>Ecdysozoa</taxon>
        <taxon>Arthropoda</taxon>
        <taxon>Hexapoda</taxon>
        <taxon>Insecta</taxon>
        <taxon>Pterygota</taxon>
        <taxon>Neoptera</taxon>
        <taxon>Endopterygota</taxon>
        <taxon>Lepidoptera</taxon>
        <taxon>Glossata</taxon>
        <taxon>Ditrysia</taxon>
        <taxon>Yponomeutoidea</taxon>
        <taxon>Plutellidae</taxon>
        <taxon>Plutella</taxon>
    </lineage>
</organism>
<proteinExistence type="predicted"/>
<dbReference type="InterPro" id="IPR008591">
    <property type="entry name" value="GINS_Sld5"/>
</dbReference>
<dbReference type="InterPro" id="IPR036224">
    <property type="entry name" value="GINS_bundle-like_dom_sf"/>
</dbReference>
<comment type="subcellular location">
    <subcellularLocation>
        <location evidence="1">Nucleus</location>
    </subcellularLocation>
</comment>
<dbReference type="InterPro" id="IPR017920">
    <property type="entry name" value="COMM"/>
</dbReference>
<gene>
    <name evidence="6" type="ORF">PLXY2_LOCUS3925</name>
</gene>
<evidence type="ECO:0000313" key="7">
    <source>
        <dbReference type="Proteomes" id="UP000653454"/>
    </source>
</evidence>
<dbReference type="InterPro" id="IPR038749">
    <property type="entry name" value="Sld5_GINS_A"/>
</dbReference>
<dbReference type="AlphaFoldDB" id="A0A8S4E3I4"/>
<dbReference type="PANTHER" id="PTHR21206:SF0">
    <property type="entry name" value="DNA REPLICATION COMPLEX GINS PROTEIN SLD5"/>
    <property type="match status" value="1"/>
</dbReference>
<dbReference type="PROSITE" id="PS51269">
    <property type="entry name" value="COMM"/>
    <property type="match status" value="1"/>
</dbReference>
<dbReference type="Pfam" id="PF07258">
    <property type="entry name" value="COMM_domain"/>
    <property type="match status" value="1"/>
</dbReference>
<dbReference type="GO" id="GO:0000811">
    <property type="term" value="C:GINS complex"/>
    <property type="evidence" value="ECO:0007669"/>
    <property type="project" value="TreeGrafter"/>
</dbReference>
<comment type="caution">
    <text evidence="6">The sequence shown here is derived from an EMBL/GenBank/DDBJ whole genome shotgun (WGS) entry which is preliminary data.</text>
</comment>
<dbReference type="SUPFAM" id="SSF158573">
    <property type="entry name" value="GINS helical bundle-like"/>
    <property type="match status" value="1"/>
</dbReference>
<keyword evidence="7" id="KW-1185">Reference proteome</keyword>
<dbReference type="GO" id="GO:0000727">
    <property type="term" value="P:double-strand break repair via break-induced replication"/>
    <property type="evidence" value="ECO:0007669"/>
    <property type="project" value="TreeGrafter"/>
</dbReference>
<reference evidence="6" key="1">
    <citation type="submission" date="2020-11" db="EMBL/GenBank/DDBJ databases">
        <authorList>
            <person name="Whiteford S."/>
        </authorList>
    </citation>
    <scope>NUCLEOTIDE SEQUENCE</scope>
</reference>
<protein>
    <recommendedName>
        <fullName evidence="4">GINS complex subunit 4</fullName>
    </recommendedName>
</protein>
<dbReference type="GO" id="GO:0006261">
    <property type="term" value="P:DNA-templated DNA replication"/>
    <property type="evidence" value="ECO:0007669"/>
    <property type="project" value="InterPro"/>
</dbReference>
<feature type="domain" description="COMM" evidence="5">
    <location>
        <begin position="267"/>
        <end position="376"/>
    </location>
</feature>
<dbReference type="InterPro" id="IPR021151">
    <property type="entry name" value="GINS_A"/>
</dbReference>